<dbReference type="EMBL" id="BEZZ01250555">
    <property type="protein sequence ID" value="GCC48968.1"/>
    <property type="molecule type" value="Genomic_DNA"/>
</dbReference>
<proteinExistence type="predicted"/>
<protein>
    <submittedName>
        <fullName evidence="1">Uncharacterized protein</fullName>
    </submittedName>
</protein>
<dbReference type="AlphaFoldDB" id="A0A401U242"/>
<gene>
    <name evidence="1" type="ORF">chiPu_0032975</name>
</gene>
<feature type="non-terminal residue" evidence="1">
    <location>
        <position position="151"/>
    </location>
</feature>
<keyword evidence="2" id="KW-1185">Reference proteome</keyword>
<evidence type="ECO:0000313" key="2">
    <source>
        <dbReference type="Proteomes" id="UP000287033"/>
    </source>
</evidence>
<dbReference type="Proteomes" id="UP000287033">
    <property type="component" value="Unassembled WGS sequence"/>
</dbReference>
<evidence type="ECO:0000313" key="1">
    <source>
        <dbReference type="EMBL" id="GCC48968.1"/>
    </source>
</evidence>
<reference evidence="1 2" key="1">
    <citation type="journal article" date="2018" name="Nat. Ecol. Evol.">
        <title>Shark genomes provide insights into elasmobranch evolution and the origin of vertebrates.</title>
        <authorList>
            <person name="Hara Y"/>
            <person name="Yamaguchi K"/>
            <person name="Onimaru K"/>
            <person name="Kadota M"/>
            <person name="Koyanagi M"/>
            <person name="Keeley SD"/>
            <person name="Tatsumi K"/>
            <person name="Tanaka K"/>
            <person name="Motone F"/>
            <person name="Kageyama Y"/>
            <person name="Nozu R"/>
            <person name="Adachi N"/>
            <person name="Nishimura O"/>
            <person name="Nakagawa R"/>
            <person name="Tanegashima C"/>
            <person name="Kiyatake I"/>
            <person name="Matsumoto R"/>
            <person name="Murakumo K"/>
            <person name="Nishida K"/>
            <person name="Terakita A"/>
            <person name="Kuratani S"/>
            <person name="Sato K"/>
            <person name="Hyodo S Kuraku.S."/>
        </authorList>
    </citation>
    <scope>NUCLEOTIDE SEQUENCE [LARGE SCALE GENOMIC DNA]</scope>
</reference>
<comment type="caution">
    <text evidence="1">The sequence shown here is derived from an EMBL/GenBank/DDBJ whole genome shotgun (WGS) entry which is preliminary data.</text>
</comment>
<accession>A0A401U242</accession>
<name>A0A401U242_CHIPU</name>
<sequence>MHAGRIERILAIADAQEAGALLEGLRPEPRHVLQRLARLERAVGVAVLHDALRQSSADTRHAREQRHRGGVGIDADRVHAVLHHGIERTRELGLAEIVLVLADADRLRIDFDQLGQRILQAPRDRDRAANGDVEVGQFVRGEGGGRIDRRT</sequence>
<organism evidence="1 2">
    <name type="scientific">Chiloscyllium punctatum</name>
    <name type="common">Brownbanded bambooshark</name>
    <name type="synonym">Hemiscyllium punctatum</name>
    <dbReference type="NCBI Taxonomy" id="137246"/>
    <lineage>
        <taxon>Eukaryota</taxon>
        <taxon>Metazoa</taxon>
        <taxon>Chordata</taxon>
        <taxon>Craniata</taxon>
        <taxon>Vertebrata</taxon>
        <taxon>Chondrichthyes</taxon>
        <taxon>Elasmobranchii</taxon>
        <taxon>Galeomorphii</taxon>
        <taxon>Galeoidea</taxon>
        <taxon>Orectolobiformes</taxon>
        <taxon>Hemiscylliidae</taxon>
        <taxon>Chiloscyllium</taxon>
    </lineage>
</organism>